<keyword evidence="2" id="KW-0812">Transmembrane</keyword>
<evidence type="ECO:0000256" key="1">
    <source>
        <dbReference type="SAM" id="MobiDB-lite"/>
    </source>
</evidence>
<evidence type="ECO:0000313" key="4">
    <source>
        <dbReference type="EMBL" id="OGY42287.1"/>
    </source>
</evidence>
<evidence type="ECO:0000256" key="2">
    <source>
        <dbReference type="SAM" id="Phobius"/>
    </source>
</evidence>
<dbReference type="Pfam" id="PF26449">
    <property type="entry name" value="DUF8128"/>
    <property type="match status" value="1"/>
</dbReference>
<evidence type="ECO:0000313" key="5">
    <source>
        <dbReference type="Proteomes" id="UP000176498"/>
    </source>
</evidence>
<dbReference type="AlphaFoldDB" id="A0A1G1XSJ0"/>
<organism evidence="4 5">
    <name type="scientific">Candidatus Buchananbacteria bacterium RBG_13_36_9</name>
    <dbReference type="NCBI Taxonomy" id="1797530"/>
    <lineage>
        <taxon>Bacteria</taxon>
        <taxon>Candidatus Buchananiibacteriota</taxon>
    </lineage>
</organism>
<feature type="transmembrane region" description="Helical" evidence="2">
    <location>
        <begin position="32"/>
        <end position="51"/>
    </location>
</feature>
<sequence length="568" mass="65851">MIEIDLYSFYQFLLKITGQIIMDFSGKTPVEVAWIFLIKYWGWALVLYFFLRYVFYPEYMLFIQNRWFAKNVKMTLLAVDVPRRNEQSVQAMENFFDHLQGAHGTITKWAKYIEGEFQLSFSCEIVSIEGNVQFLIRTPSHWRNLVEAAIYSQYSDAEITEVNDYVHGVSRWYPNDTHDMWGCEFSLSNKNVYLPIKTYTKFEHRFTEVFADPIAAMLENMSLIGPGEQMWLQILIKPLPVDWGREGGEKAVNKILKITPKAKTKGIFGTFTEMGAGLVSEFTRQIGDIEGGGGEKEKKEDSQFKMMNLTPGQKEQLEAIERKTAKLAFDTKVRYLYITEKGKQNKALGVSGMVGVIKQWTDMNLNGFKPMLKETGTNSPQYILIDYRRNSRRNWLLGGYITRDTIRGMIAKPMCSEELASFWHFPSMYVKSPLLKKTEFTKVAAPVGLPFEEHVPEAPDVKRAEELKEEKARMVPTFDYDSDTFEMQFAKDKKAFIKSRPEREKKLKEVVKEEAIKLKEIQKEEEKKLSEMKKAEKKEVKKDGNKIKKEENVAEKETGLPTNLPFLD</sequence>
<gene>
    <name evidence="4" type="ORF">A2Y82_04810</name>
</gene>
<feature type="domain" description="DUF8128" evidence="3">
    <location>
        <begin position="82"/>
        <end position="353"/>
    </location>
</feature>
<dbReference type="Proteomes" id="UP000176498">
    <property type="component" value="Unassembled WGS sequence"/>
</dbReference>
<dbReference type="EMBL" id="MHHZ01000005">
    <property type="protein sequence ID" value="OGY42287.1"/>
    <property type="molecule type" value="Genomic_DNA"/>
</dbReference>
<feature type="region of interest" description="Disordered" evidence="1">
    <location>
        <begin position="527"/>
        <end position="568"/>
    </location>
</feature>
<protein>
    <recommendedName>
        <fullName evidence="3">DUF8128 domain-containing protein</fullName>
    </recommendedName>
</protein>
<reference evidence="4 5" key="1">
    <citation type="journal article" date="2016" name="Nat. Commun.">
        <title>Thousands of microbial genomes shed light on interconnected biogeochemical processes in an aquifer system.</title>
        <authorList>
            <person name="Anantharaman K."/>
            <person name="Brown C.T."/>
            <person name="Hug L.A."/>
            <person name="Sharon I."/>
            <person name="Castelle C.J."/>
            <person name="Probst A.J."/>
            <person name="Thomas B.C."/>
            <person name="Singh A."/>
            <person name="Wilkins M.J."/>
            <person name="Karaoz U."/>
            <person name="Brodie E.L."/>
            <person name="Williams K.H."/>
            <person name="Hubbard S.S."/>
            <person name="Banfield J.F."/>
        </authorList>
    </citation>
    <scope>NUCLEOTIDE SEQUENCE [LARGE SCALE GENOMIC DNA]</scope>
</reference>
<keyword evidence="2" id="KW-1133">Transmembrane helix</keyword>
<comment type="caution">
    <text evidence="4">The sequence shown here is derived from an EMBL/GenBank/DDBJ whole genome shotgun (WGS) entry which is preliminary data.</text>
</comment>
<dbReference type="InterPro" id="IPR058441">
    <property type="entry name" value="DUF8128"/>
</dbReference>
<evidence type="ECO:0000259" key="3">
    <source>
        <dbReference type="Pfam" id="PF26449"/>
    </source>
</evidence>
<accession>A0A1G1XSJ0</accession>
<name>A0A1G1XSJ0_9BACT</name>
<feature type="compositionally biased region" description="Basic and acidic residues" evidence="1">
    <location>
        <begin position="527"/>
        <end position="558"/>
    </location>
</feature>
<keyword evidence="2" id="KW-0472">Membrane</keyword>
<proteinExistence type="predicted"/>